<protein>
    <submittedName>
        <fullName evidence="1">Uncharacterized protein</fullName>
    </submittedName>
</protein>
<keyword evidence="2" id="KW-1185">Reference proteome</keyword>
<dbReference type="RefSeq" id="WP_286347136.1">
    <property type="nucleotide sequence ID" value="NZ_AP027733.1"/>
</dbReference>
<accession>A0ABN6Y718</accession>
<proteinExistence type="predicted"/>
<geneLocation type="plasmid" evidence="1 2">
    <name>pNBRC108728a</name>
</geneLocation>
<sequence length="117" mass="13192">MTTADPALKTRRLLTRIERKTLRDIQYFIDASNASASPEISGEPYSARPRGVLNARDLVERLHIETRTSKANIRKGTQPLLARLAEVGALIPFSEARPHLFYIDADAFHAQYPDGFR</sequence>
<organism evidence="1 2">
    <name type="scientific">Frondihabitans sucicola</name>
    <dbReference type="NCBI Taxonomy" id="1268041"/>
    <lineage>
        <taxon>Bacteria</taxon>
        <taxon>Bacillati</taxon>
        <taxon>Actinomycetota</taxon>
        <taxon>Actinomycetes</taxon>
        <taxon>Micrococcales</taxon>
        <taxon>Microbacteriaceae</taxon>
        <taxon>Frondihabitans</taxon>
    </lineage>
</organism>
<gene>
    <name evidence="1" type="ORF">GCM10025867_50950</name>
</gene>
<name>A0ABN6Y718_9MICO</name>
<reference evidence="2" key="1">
    <citation type="journal article" date="2019" name="Int. J. Syst. Evol. Microbiol.">
        <title>The Global Catalogue of Microorganisms (GCM) 10K type strain sequencing project: providing services to taxonomists for standard genome sequencing and annotation.</title>
        <authorList>
            <consortium name="The Broad Institute Genomics Platform"/>
            <consortium name="The Broad Institute Genome Sequencing Center for Infectious Disease"/>
            <person name="Wu L."/>
            <person name="Ma J."/>
        </authorList>
    </citation>
    <scope>NUCLEOTIDE SEQUENCE [LARGE SCALE GENOMIC DNA]</scope>
    <source>
        <strain evidence="2">NBRC 108728</strain>
    </source>
</reference>
<dbReference type="Proteomes" id="UP001321486">
    <property type="component" value="Plasmid pNBRC108728a"/>
</dbReference>
<evidence type="ECO:0000313" key="2">
    <source>
        <dbReference type="Proteomes" id="UP001321486"/>
    </source>
</evidence>
<dbReference type="EMBL" id="AP027733">
    <property type="protein sequence ID" value="BDZ52854.1"/>
    <property type="molecule type" value="Genomic_DNA"/>
</dbReference>
<evidence type="ECO:0000313" key="1">
    <source>
        <dbReference type="EMBL" id="BDZ52854.1"/>
    </source>
</evidence>
<keyword evidence="1" id="KW-0614">Plasmid</keyword>